<dbReference type="AlphaFoldDB" id="A0AAF3E9I0"/>
<evidence type="ECO:0000256" key="1">
    <source>
        <dbReference type="ARBA" id="ARBA00004115"/>
    </source>
</evidence>
<dbReference type="InterPro" id="IPR055073">
    <property type="entry name" value="NOMO1-like_9th"/>
</dbReference>
<evidence type="ECO:0000256" key="7">
    <source>
        <dbReference type="SAM" id="Phobius"/>
    </source>
</evidence>
<evidence type="ECO:0000259" key="12">
    <source>
        <dbReference type="Pfam" id="PF23141"/>
    </source>
</evidence>
<evidence type="ECO:0000259" key="9">
    <source>
        <dbReference type="Pfam" id="PF22898"/>
    </source>
</evidence>
<dbReference type="Pfam" id="PF22898">
    <property type="entry name" value="NOMO1-like_1st"/>
    <property type="match status" value="1"/>
</dbReference>
<evidence type="ECO:0000259" key="10">
    <source>
        <dbReference type="Pfam" id="PF22902"/>
    </source>
</evidence>
<protein>
    <submittedName>
        <fullName evidence="14">Nodal modulator 1</fullName>
    </submittedName>
</protein>
<keyword evidence="4" id="KW-0256">Endoplasmic reticulum</keyword>
<keyword evidence="13" id="KW-1185">Reference proteome</keyword>
<dbReference type="PANTHER" id="PTHR23303:SF14">
    <property type="entry name" value="BOS COMPLEX SUBUNIT NOMO1-RELATED"/>
    <property type="match status" value="1"/>
</dbReference>
<evidence type="ECO:0000256" key="4">
    <source>
        <dbReference type="ARBA" id="ARBA00022824"/>
    </source>
</evidence>
<dbReference type="InterPro" id="IPR055074">
    <property type="entry name" value="NOMO1-3_2nd"/>
</dbReference>
<evidence type="ECO:0000256" key="6">
    <source>
        <dbReference type="ARBA" id="ARBA00023136"/>
    </source>
</evidence>
<dbReference type="Pfam" id="PF22902">
    <property type="entry name" value="NOMO1-like_9th"/>
    <property type="match status" value="1"/>
</dbReference>
<dbReference type="Pfam" id="PF22904">
    <property type="entry name" value="NOMO1-like_2nd"/>
    <property type="match status" value="1"/>
</dbReference>
<evidence type="ECO:0000256" key="5">
    <source>
        <dbReference type="ARBA" id="ARBA00022989"/>
    </source>
</evidence>
<dbReference type="InterPro" id="IPR055075">
    <property type="entry name" value="NOMO-like_N"/>
</dbReference>
<accession>A0AAF3E9I0</accession>
<keyword evidence="6 7" id="KW-0472">Membrane</keyword>
<feature type="domain" description="NOMO second beta-sandwich" evidence="11">
    <location>
        <begin position="114"/>
        <end position="194"/>
    </location>
</feature>
<reference evidence="14" key="1">
    <citation type="submission" date="2024-02" db="UniProtKB">
        <authorList>
            <consortium name="WormBaseParasite"/>
        </authorList>
    </citation>
    <scope>IDENTIFICATION</scope>
</reference>
<dbReference type="Proteomes" id="UP000887575">
    <property type="component" value="Unassembled WGS sequence"/>
</dbReference>
<evidence type="ECO:0000313" key="13">
    <source>
        <dbReference type="Proteomes" id="UP000887575"/>
    </source>
</evidence>
<keyword evidence="3 8" id="KW-0732">Signal</keyword>
<organism evidence="13 14">
    <name type="scientific">Mesorhabditis belari</name>
    <dbReference type="NCBI Taxonomy" id="2138241"/>
    <lineage>
        <taxon>Eukaryota</taxon>
        <taxon>Metazoa</taxon>
        <taxon>Ecdysozoa</taxon>
        <taxon>Nematoda</taxon>
        <taxon>Chromadorea</taxon>
        <taxon>Rhabditida</taxon>
        <taxon>Rhabditina</taxon>
        <taxon>Rhabditomorpha</taxon>
        <taxon>Rhabditoidea</taxon>
        <taxon>Rhabditidae</taxon>
        <taxon>Mesorhabditinae</taxon>
        <taxon>Mesorhabditis</taxon>
    </lineage>
</organism>
<dbReference type="InterPro" id="IPR008969">
    <property type="entry name" value="CarboxyPept-like_regulatory"/>
</dbReference>
<feature type="transmembrane region" description="Helical" evidence="7">
    <location>
        <begin position="1057"/>
        <end position="1076"/>
    </location>
</feature>
<evidence type="ECO:0000259" key="11">
    <source>
        <dbReference type="Pfam" id="PF22904"/>
    </source>
</evidence>
<feature type="domain" description="NOMO-like ninth beta-sandwich" evidence="10">
    <location>
        <begin position="699"/>
        <end position="771"/>
    </location>
</feature>
<dbReference type="Pfam" id="PF23141">
    <property type="entry name" value="Ig_NOMO"/>
    <property type="match status" value="1"/>
</dbReference>
<keyword evidence="2 7" id="KW-0812">Transmembrane</keyword>
<keyword evidence="5 7" id="KW-1133">Transmembrane helix</keyword>
<dbReference type="SUPFAM" id="SSF49464">
    <property type="entry name" value="Carboxypeptidase regulatory domain-like"/>
    <property type="match status" value="1"/>
</dbReference>
<proteinExistence type="predicted"/>
<dbReference type="GO" id="GO:0005789">
    <property type="term" value="C:endoplasmic reticulum membrane"/>
    <property type="evidence" value="ECO:0007669"/>
    <property type="project" value="UniProtKB-SubCell"/>
</dbReference>
<feature type="signal peptide" evidence="8">
    <location>
        <begin position="1"/>
        <end position="17"/>
    </location>
</feature>
<dbReference type="InterPro" id="IPR056319">
    <property type="entry name" value="NOMO_7th"/>
</dbReference>
<dbReference type="WBParaSite" id="MBELARI_LOCUS10565">
    <property type="protein sequence ID" value="MBELARI_LOCUS10565"/>
    <property type="gene ID" value="MBELARI_LOCUS10565"/>
</dbReference>
<evidence type="ECO:0000256" key="2">
    <source>
        <dbReference type="ARBA" id="ARBA00022692"/>
    </source>
</evidence>
<evidence type="ECO:0000256" key="8">
    <source>
        <dbReference type="SAM" id="SignalP"/>
    </source>
</evidence>
<evidence type="ECO:0000313" key="14">
    <source>
        <dbReference type="WBParaSite" id="MBELARI_LOCUS10565"/>
    </source>
</evidence>
<feature type="domain" description="NOMO-like N-terminal beta-sandwich" evidence="9">
    <location>
        <begin position="24"/>
        <end position="107"/>
    </location>
</feature>
<comment type="subcellular location">
    <subcellularLocation>
        <location evidence="1">Endoplasmic reticulum membrane</location>
        <topology evidence="1">Single-pass type I membrane protein</topology>
    </subcellularLocation>
</comment>
<name>A0AAF3E9I0_9BILA</name>
<dbReference type="PANTHER" id="PTHR23303">
    <property type="entry name" value="CARBOXYPEPTIDASE REGULATORY REGION-CONTAINING"/>
    <property type="match status" value="1"/>
</dbReference>
<dbReference type="InterPro" id="IPR051417">
    <property type="entry name" value="SDr/BOS_complex"/>
</dbReference>
<feature type="chain" id="PRO_5042110069" evidence="8">
    <location>
        <begin position="18"/>
        <end position="1105"/>
    </location>
</feature>
<evidence type="ECO:0000256" key="3">
    <source>
        <dbReference type="ARBA" id="ARBA00022729"/>
    </source>
</evidence>
<feature type="domain" description="NOMO seventh transthyretin-like" evidence="12">
    <location>
        <begin position="546"/>
        <end position="609"/>
    </location>
</feature>
<sequence length="1105" mass="121129">MRPYIVLLLYFISATLGDVFSCGGYIRAAVPIDYSKIQVKLFSSEGHLKQEEDVNAQTGYYMLPVYQKGHYSLRVSSRNGFYFEPASFDLKIDGSTDPCSRNEDINFSLTALEIKGVVESGADTGPADLELILLKNKQEIARTTTTAGGHYSFKAPPGTYDVSTAAESSVCISRGKTQVVLKNEPVRVEPPLKISGYPVEIEITKGKAPMEGVSLELYSATKLELDGCKPVSSLPNGVTNAKFVCPLPQTNSRGQSFVKCIVPGNHFIVPNYQSNDLKFQFSPSVITANVQDKKLKLSARIVGFSAKGRVLRGNDGVGGVEVLRDGQMLATTDSQGYYSLENLNEGTIELSARAPNTEFEKLRAQLSFSNARLPDIKLTGYEICGSVEKTPGGSSFEDVTIKGKNVEKTLSPKNDGTFCLMFAPGEYTITPTSSSSSLTPRKLEIDLRKGPRSDLKFFHFKTDVDVRFDCIGSCENHQVKLLLGDNVLYTQSGSDSLVLKEVPPGKYIVQVVETGKVCWSSSKIPLQVDLSRPSPVHFEQTGFHAHVKLSHSTSLKWAHTTRADLQGEFDAKAGRNDFCVPVQGKYTITLHSCRTFDRPSFSIEVPSESGNEAQALDSIIKGTVSVNEPAEITIQVNSPSGKRNVKVENGGFSFREPISSTGQITLVPQSSTHLFEPISTKIEFSGDCIQNAANFQAHKGIFVEGKISPPVEDVLITAEHVKDSSVRFETKTDKRGAYKVGPVRHAEDLSITAFLEGYSFTPVEGKIGDMKSVRLSRLTVVVSELGKEGSRLEGVLLSVVGGTDYRSNSMIENTGTINFVGLAPGDYYVRPILQEFKFEPSQTMAKITEGDHVHVELKGKRVNWSAFGRVREMSGGAVSGALVEALSSTCDQHQSEATTQRDGTFRIRGLKPNCEYIVSIKGGEDGRPAPHCFPSQFKVSMTEQHVDELEMIVAPSDEGFELLAAIDVTGMATPPKAVRLTILRNSEIVHSHILTEPIRLFAVSNLTRDGSTYSVRVEPDRPPRLFHPKEVSFTANTPVKTLTISLLESRKQHEVELSFSSLLSLPFFVLLLWVAFNQNKVIELFRMATNRPGSPSSQASNKKRL</sequence>